<evidence type="ECO:0000313" key="2">
    <source>
        <dbReference type="EMBL" id="TFJ96238.1"/>
    </source>
</evidence>
<accession>A0A4D9DGZ3</accession>
<name>A0A4D9DGZ3_9SAUR</name>
<dbReference type="Proteomes" id="UP000297703">
    <property type="component" value="Unassembled WGS sequence"/>
</dbReference>
<proteinExistence type="predicted"/>
<organism evidence="2 3">
    <name type="scientific">Platysternon megacephalum</name>
    <name type="common">big-headed turtle</name>
    <dbReference type="NCBI Taxonomy" id="55544"/>
    <lineage>
        <taxon>Eukaryota</taxon>
        <taxon>Metazoa</taxon>
        <taxon>Chordata</taxon>
        <taxon>Craniata</taxon>
        <taxon>Vertebrata</taxon>
        <taxon>Euteleostomi</taxon>
        <taxon>Archelosauria</taxon>
        <taxon>Testudinata</taxon>
        <taxon>Testudines</taxon>
        <taxon>Cryptodira</taxon>
        <taxon>Durocryptodira</taxon>
        <taxon>Testudinoidea</taxon>
        <taxon>Platysternidae</taxon>
        <taxon>Platysternon</taxon>
    </lineage>
</organism>
<dbReference type="EMBL" id="QXTE01000731">
    <property type="protein sequence ID" value="TFJ96238.1"/>
    <property type="molecule type" value="Genomic_DNA"/>
</dbReference>
<dbReference type="AlphaFoldDB" id="A0A4D9DGZ3"/>
<evidence type="ECO:0000256" key="1">
    <source>
        <dbReference type="SAM" id="MobiDB-lite"/>
    </source>
</evidence>
<comment type="caution">
    <text evidence="2">The sequence shown here is derived from an EMBL/GenBank/DDBJ whole genome shotgun (WGS) entry which is preliminary data.</text>
</comment>
<evidence type="ECO:0000313" key="3">
    <source>
        <dbReference type="Proteomes" id="UP000297703"/>
    </source>
</evidence>
<keyword evidence="3" id="KW-1185">Reference proteome</keyword>
<protein>
    <submittedName>
        <fullName evidence="2">Myogenic factor 5</fullName>
    </submittedName>
</protein>
<sequence length="105" mass="10837">MGPSGANTGEPHVGEGLGGGQAALAAETSAPKGPRSKSQQAPLTLSSLCHCVAWEDPPTSSSPGRRWVVWRETPCPDPKPLSDGDPPSPKLLPCGEVAPYDPGWL</sequence>
<feature type="region of interest" description="Disordered" evidence="1">
    <location>
        <begin position="71"/>
        <end position="105"/>
    </location>
</feature>
<reference evidence="2 3" key="1">
    <citation type="submission" date="2019-04" db="EMBL/GenBank/DDBJ databases">
        <title>Draft genome of the big-headed turtle Platysternon megacephalum.</title>
        <authorList>
            <person name="Gong S."/>
        </authorList>
    </citation>
    <scope>NUCLEOTIDE SEQUENCE [LARGE SCALE GENOMIC DNA]</scope>
    <source>
        <strain evidence="2">DO16091913</strain>
        <tissue evidence="2">Muscle</tissue>
    </source>
</reference>
<feature type="region of interest" description="Disordered" evidence="1">
    <location>
        <begin position="1"/>
        <end position="41"/>
    </location>
</feature>
<gene>
    <name evidence="2" type="ORF">DR999_PMT21993</name>
</gene>
<reference evidence="2 3" key="2">
    <citation type="submission" date="2019-04" db="EMBL/GenBank/DDBJ databases">
        <title>The genome sequence of big-headed turtle.</title>
        <authorList>
            <person name="Gong S."/>
        </authorList>
    </citation>
    <scope>NUCLEOTIDE SEQUENCE [LARGE SCALE GENOMIC DNA]</scope>
    <source>
        <strain evidence="2">DO16091913</strain>
        <tissue evidence="2">Muscle</tissue>
    </source>
</reference>